<reference evidence="1" key="2">
    <citation type="submission" date="2020-11" db="EMBL/GenBank/DDBJ databases">
        <authorList>
            <consortium name="DOE Joint Genome Institute"/>
            <person name="Kuo A."/>
            <person name="Miyauchi S."/>
            <person name="Kiss E."/>
            <person name="Drula E."/>
            <person name="Kohler A."/>
            <person name="Sanchez-Garcia M."/>
            <person name="Andreopoulos B."/>
            <person name="Barry K.W."/>
            <person name="Bonito G."/>
            <person name="Buee M."/>
            <person name="Carver A."/>
            <person name="Chen C."/>
            <person name="Cichocki N."/>
            <person name="Clum A."/>
            <person name="Culley D."/>
            <person name="Crous P.W."/>
            <person name="Fauchery L."/>
            <person name="Girlanda M."/>
            <person name="Hayes R."/>
            <person name="Keri Z."/>
            <person name="Labutti K."/>
            <person name="Lipzen A."/>
            <person name="Lombard V."/>
            <person name="Magnuson J."/>
            <person name="Maillard F."/>
            <person name="Morin E."/>
            <person name="Murat C."/>
            <person name="Nolan M."/>
            <person name="Ohm R."/>
            <person name="Pangilinan J."/>
            <person name="Pereira M."/>
            <person name="Perotto S."/>
            <person name="Peter M."/>
            <person name="Riley R."/>
            <person name="Sitrit Y."/>
            <person name="Stielow B."/>
            <person name="Szollosi G."/>
            <person name="Zifcakova L."/>
            <person name="Stursova M."/>
            <person name="Spatafora J.W."/>
            <person name="Tedersoo L."/>
            <person name="Vaario L.-M."/>
            <person name="Yamada A."/>
            <person name="Yan M."/>
            <person name="Wang P."/>
            <person name="Xu J."/>
            <person name="Bruns T."/>
            <person name="Baldrian P."/>
            <person name="Vilgalys R."/>
            <person name="Henrissat B."/>
            <person name="Grigoriev I.V."/>
            <person name="Hibbett D."/>
            <person name="Nagy L.G."/>
            <person name="Martin F.M."/>
        </authorList>
    </citation>
    <scope>NUCLEOTIDE SEQUENCE</scope>
    <source>
        <strain evidence="1">UH-Tt-Lm1</strain>
    </source>
</reference>
<organism evidence="1 2">
    <name type="scientific">Thelephora terrestris</name>
    <dbReference type="NCBI Taxonomy" id="56493"/>
    <lineage>
        <taxon>Eukaryota</taxon>
        <taxon>Fungi</taxon>
        <taxon>Dikarya</taxon>
        <taxon>Basidiomycota</taxon>
        <taxon>Agaricomycotina</taxon>
        <taxon>Agaricomycetes</taxon>
        <taxon>Thelephorales</taxon>
        <taxon>Thelephoraceae</taxon>
        <taxon>Thelephora</taxon>
    </lineage>
</organism>
<accession>A0A9P6H9T8</accession>
<keyword evidence="2" id="KW-1185">Reference proteome</keyword>
<sequence length="164" mass="18692">MKTLTFHMHWIKPPDALRVAVPELEPFQYESQSYERLLPALFWCAFRFIWGDHDWSGNRPSAGVHWNYAEVSGVYVLHLACGLWLVGVTRPTIGEPLSCVDEGRQFTKTLLMATTFPLILGVTLARLEHYEFFPGENPVGNWVRMVGSMKNGFLSSSSWNPADF</sequence>
<protein>
    <submittedName>
        <fullName evidence="1">Uncharacterized protein</fullName>
    </submittedName>
</protein>
<evidence type="ECO:0000313" key="1">
    <source>
        <dbReference type="EMBL" id="KAF9782629.1"/>
    </source>
</evidence>
<gene>
    <name evidence="1" type="ORF">BJ322DRAFT_164946</name>
</gene>
<dbReference type="AlphaFoldDB" id="A0A9P6H9T8"/>
<reference evidence="1" key="1">
    <citation type="journal article" date="2020" name="Nat. Commun.">
        <title>Large-scale genome sequencing of mycorrhizal fungi provides insights into the early evolution of symbiotic traits.</title>
        <authorList>
            <person name="Miyauchi S."/>
            <person name="Kiss E."/>
            <person name="Kuo A."/>
            <person name="Drula E."/>
            <person name="Kohler A."/>
            <person name="Sanchez-Garcia M."/>
            <person name="Morin E."/>
            <person name="Andreopoulos B."/>
            <person name="Barry K.W."/>
            <person name="Bonito G."/>
            <person name="Buee M."/>
            <person name="Carver A."/>
            <person name="Chen C."/>
            <person name="Cichocki N."/>
            <person name="Clum A."/>
            <person name="Culley D."/>
            <person name="Crous P.W."/>
            <person name="Fauchery L."/>
            <person name="Girlanda M."/>
            <person name="Hayes R.D."/>
            <person name="Keri Z."/>
            <person name="LaButti K."/>
            <person name="Lipzen A."/>
            <person name="Lombard V."/>
            <person name="Magnuson J."/>
            <person name="Maillard F."/>
            <person name="Murat C."/>
            <person name="Nolan M."/>
            <person name="Ohm R.A."/>
            <person name="Pangilinan J."/>
            <person name="Pereira M.F."/>
            <person name="Perotto S."/>
            <person name="Peter M."/>
            <person name="Pfister S."/>
            <person name="Riley R."/>
            <person name="Sitrit Y."/>
            <person name="Stielow J.B."/>
            <person name="Szollosi G."/>
            <person name="Zifcakova L."/>
            <person name="Stursova M."/>
            <person name="Spatafora J.W."/>
            <person name="Tedersoo L."/>
            <person name="Vaario L.M."/>
            <person name="Yamada A."/>
            <person name="Yan M."/>
            <person name="Wang P."/>
            <person name="Xu J."/>
            <person name="Bruns T."/>
            <person name="Baldrian P."/>
            <person name="Vilgalys R."/>
            <person name="Dunand C."/>
            <person name="Henrissat B."/>
            <person name="Grigoriev I.V."/>
            <person name="Hibbett D."/>
            <person name="Nagy L.G."/>
            <person name="Martin F.M."/>
        </authorList>
    </citation>
    <scope>NUCLEOTIDE SEQUENCE</scope>
    <source>
        <strain evidence="1">UH-Tt-Lm1</strain>
    </source>
</reference>
<dbReference type="EMBL" id="WIUZ02000011">
    <property type="protein sequence ID" value="KAF9782629.1"/>
    <property type="molecule type" value="Genomic_DNA"/>
</dbReference>
<comment type="caution">
    <text evidence="1">The sequence shown here is derived from an EMBL/GenBank/DDBJ whole genome shotgun (WGS) entry which is preliminary data.</text>
</comment>
<name>A0A9P6H9T8_9AGAM</name>
<dbReference type="Proteomes" id="UP000736335">
    <property type="component" value="Unassembled WGS sequence"/>
</dbReference>
<proteinExistence type="predicted"/>
<evidence type="ECO:0000313" key="2">
    <source>
        <dbReference type="Proteomes" id="UP000736335"/>
    </source>
</evidence>